<dbReference type="SMART" id="SM00530">
    <property type="entry name" value="HTH_XRE"/>
    <property type="match status" value="1"/>
</dbReference>
<evidence type="ECO:0000256" key="2">
    <source>
        <dbReference type="ARBA" id="ARBA00023125"/>
    </source>
</evidence>
<dbReference type="OrthoDB" id="9814553at2"/>
<evidence type="ECO:0000313" key="5">
    <source>
        <dbReference type="EMBL" id="SDI69068.1"/>
    </source>
</evidence>
<gene>
    <name evidence="5" type="ORF">SAMN05216192_107154</name>
</gene>
<evidence type="ECO:0000259" key="4">
    <source>
        <dbReference type="PROSITE" id="PS50943"/>
    </source>
</evidence>
<keyword evidence="2" id="KW-0238">DNA-binding</keyword>
<reference evidence="6" key="1">
    <citation type="submission" date="2016-10" db="EMBL/GenBank/DDBJ databases">
        <authorList>
            <person name="Varghese N."/>
            <person name="Submissions S."/>
        </authorList>
    </citation>
    <scope>NUCLEOTIDE SEQUENCE [LARGE SCALE GENOMIC DNA]</scope>
    <source>
        <strain evidence="6">CGMCC 1.11012</strain>
    </source>
</reference>
<proteinExistence type="predicted"/>
<keyword evidence="6" id="KW-1185">Reference proteome</keyword>
<dbReference type="EMBL" id="FNDX01000007">
    <property type="protein sequence ID" value="SDI69068.1"/>
    <property type="molecule type" value="Genomic_DNA"/>
</dbReference>
<dbReference type="AlphaFoldDB" id="A0A1G8MM39"/>
<dbReference type="InterPro" id="IPR050807">
    <property type="entry name" value="TransReg_Diox_bact_type"/>
</dbReference>
<dbReference type="STRING" id="1174501.SAMN05216192_107154"/>
<dbReference type="PROSITE" id="PS50943">
    <property type="entry name" value="HTH_CROC1"/>
    <property type="match status" value="1"/>
</dbReference>
<dbReference type="PANTHER" id="PTHR46797">
    <property type="entry name" value="HTH-TYPE TRANSCRIPTIONAL REGULATOR"/>
    <property type="match status" value="1"/>
</dbReference>
<name>A0A1G8MM39_9BACL</name>
<dbReference type="GO" id="GO:0003677">
    <property type="term" value="F:DNA binding"/>
    <property type="evidence" value="ECO:0007669"/>
    <property type="project" value="UniProtKB-KW"/>
</dbReference>
<dbReference type="InterPro" id="IPR001387">
    <property type="entry name" value="Cro/C1-type_HTH"/>
</dbReference>
<dbReference type="GO" id="GO:0003700">
    <property type="term" value="F:DNA-binding transcription factor activity"/>
    <property type="evidence" value="ECO:0007669"/>
    <property type="project" value="TreeGrafter"/>
</dbReference>
<keyword evidence="1" id="KW-0805">Transcription regulation</keyword>
<dbReference type="PANTHER" id="PTHR46797:SF23">
    <property type="entry name" value="HTH-TYPE TRANSCRIPTIONAL REGULATOR SUTR"/>
    <property type="match status" value="1"/>
</dbReference>
<dbReference type="RefSeq" id="WP_090713792.1">
    <property type="nucleotide sequence ID" value="NZ_CBCSKY010000034.1"/>
</dbReference>
<dbReference type="CDD" id="cd00093">
    <property type="entry name" value="HTH_XRE"/>
    <property type="match status" value="1"/>
</dbReference>
<organism evidence="5 6">
    <name type="scientific">Paenibacillus typhae</name>
    <dbReference type="NCBI Taxonomy" id="1174501"/>
    <lineage>
        <taxon>Bacteria</taxon>
        <taxon>Bacillati</taxon>
        <taxon>Bacillota</taxon>
        <taxon>Bacilli</taxon>
        <taxon>Bacillales</taxon>
        <taxon>Paenibacillaceae</taxon>
        <taxon>Paenibacillus</taxon>
    </lineage>
</organism>
<evidence type="ECO:0000313" key="6">
    <source>
        <dbReference type="Proteomes" id="UP000199050"/>
    </source>
</evidence>
<dbReference type="Gene3D" id="1.10.260.40">
    <property type="entry name" value="lambda repressor-like DNA-binding domains"/>
    <property type="match status" value="1"/>
</dbReference>
<dbReference type="InterPro" id="IPR010982">
    <property type="entry name" value="Lambda_DNA-bd_dom_sf"/>
</dbReference>
<sequence length="112" mass="12823">MPDALNKIGKRIREIRKARGLSQEALGEKCGFTFSYIGGIERAENNVSIKNLEKIANALNVELYEFFIDLKAERQLSKKLDEFDDVLDMLLSLDSKELKRAKTILKEVFKSN</sequence>
<evidence type="ECO:0000256" key="1">
    <source>
        <dbReference type="ARBA" id="ARBA00023015"/>
    </source>
</evidence>
<protein>
    <submittedName>
        <fullName evidence="5">Helix-turn-helix</fullName>
    </submittedName>
</protein>
<keyword evidence="3" id="KW-0804">Transcription</keyword>
<feature type="domain" description="HTH cro/C1-type" evidence="4">
    <location>
        <begin position="12"/>
        <end position="66"/>
    </location>
</feature>
<dbReference type="GO" id="GO:0005829">
    <property type="term" value="C:cytosol"/>
    <property type="evidence" value="ECO:0007669"/>
    <property type="project" value="TreeGrafter"/>
</dbReference>
<dbReference type="SUPFAM" id="SSF47413">
    <property type="entry name" value="lambda repressor-like DNA-binding domains"/>
    <property type="match status" value="1"/>
</dbReference>
<accession>A0A1G8MM39</accession>
<dbReference type="Pfam" id="PF01381">
    <property type="entry name" value="HTH_3"/>
    <property type="match status" value="1"/>
</dbReference>
<dbReference type="Proteomes" id="UP000199050">
    <property type="component" value="Unassembled WGS sequence"/>
</dbReference>
<evidence type="ECO:0000256" key="3">
    <source>
        <dbReference type="ARBA" id="ARBA00023163"/>
    </source>
</evidence>